<comment type="similarity">
    <text evidence="3">Belongs to the N-acetylmuramoyl-L-alanine amidase 3 family.</text>
</comment>
<feature type="region of interest" description="Disordered" evidence="10">
    <location>
        <begin position="176"/>
        <end position="203"/>
    </location>
</feature>
<evidence type="ECO:0000313" key="12">
    <source>
        <dbReference type="EMBL" id="AVO42159.1"/>
    </source>
</evidence>
<accession>A0A2S0N1Z0</accession>
<dbReference type="OrthoDB" id="9806267at2"/>
<gene>
    <name evidence="12" type="ORF">C6571_13480</name>
</gene>
<protein>
    <recommendedName>
        <fullName evidence="9">N-acetylmuramoyl-L-alanine amidase AmiC</fullName>
        <ecNumber evidence="4">3.5.1.28</ecNumber>
    </recommendedName>
</protein>
<dbReference type="CDD" id="cd02696">
    <property type="entry name" value="MurNAc-LAA"/>
    <property type="match status" value="1"/>
</dbReference>
<keyword evidence="8" id="KW-0961">Cell wall biogenesis/degradation</keyword>
<dbReference type="FunFam" id="3.40.630.40:FF:000001">
    <property type="entry name" value="N-acetylmuramoyl-L-alanine amidase"/>
    <property type="match status" value="1"/>
</dbReference>
<name>A0A2S0N1Z0_9BURK</name>
<evidence type="ECO:0000256" key="6">
    <source>
        <dbReference type="ARBA" id="ARBA00022764"/>
    </source>
</evidence>
<keyword evidence="13" id="KW-1185">Reference proteome</keyword>
<evidence type="ECO:0000256" key="2">
    <source>
        <dbReference type="ARBA" id="ARBA00004418"/>
    </source>
</evidence>
<keyword evidence="6" id="KW-0574">Periplasm</keyword>
<reference evidence="12 13" key="1">
    <citation type="submission" date="2018-03" db="EMBL/GenBank/DDBJ databases">
        <title>Genome sequencing of Simplicispira sp.</title>
        <authorList>
            <person name="Kim S.-J."/>
            <person name="Heo J."/>
            <person name="Kwon S.-W."/>
        </authorList>
    </citation>
    <scope>NUCLEOTIDE SEQUENCE [LARGE SCALE GENOMIC DNA]</scope>
    <source>
        <strain evidence="12 13">SC1-8</strain>
    </source>
</reference>
<dbReference type="Proteomes" id="UP000239326">
    <property type="component" value="Chromosome"/>
</dbReference>
<evidence type="ECO:0000256" key="8">
    <source>
        <dbReference type="ARBA" id="ARBA00023316"/>
    </source>
</evidence>
<dbReference type="EC" id="3.5.1.28" evidence="4"/>
<dbReference type="PANTHER" id="PTHR30404">
    <property type="entry name" value="N-ACETYLMURAMOYL-L-ALANINE AMIDASE"/>
    <property type="match status" value="1"/>
</dbReference>
<dbReference type="GO" id="GO:0030288">
    <property type="term" value="C:outer membrane-bounded periplasmic space"/>
    <property type="evidence" value="ECO:0007669"/>
    <property type="project" value="TreeGrafter"/>
</dbReference>
<evidence type="ECO:0000256" key="9">
    <source>
        <dbReference type="ARBA" id="ARBA00074581"/>
    </source>
</evidence>
<evidence type="ECO:0000259" key="11">
    <source>
        <dbReference type="SMART" id="SM00646"/>
    </source>
</evidence>
<evidence type="ECO:0000256" key="1">
    <source>
        <dbReference type="ARBA" id="ARBA00001561"/>
    </source>
</evidence>
<comment type="catalytic activity">
    <reaction evidence="1">
        <text>Hydrolyzes the link between N-acetylmuramoyl residues and L-amino acid residues in certain cell-wall glycopeptides.</text>
        <dbReference type="EC" id="3.5.1.28"/>
    </reaction>
</comment>
<keyword evidence="5" id="KW-0732">Signal</keyword>
<dbReference type="Pfam" id="PF01520">
    <property type="entry name" value="Amidase_3"/>
    <property type="match status" value="1"/>
</dbReference>
<dbReference type="GO" id="GO:0008745">
    <property type="term" value="F:N-acetylmuramoyl-L-alanine amidase activity"/>
    <property type="evidence" value="ECO:0007669"/>
    <property type="project" value="UniProtKB-EC"/>
</dbReference>
<dbReference type="Gene3D" id="3.40.630.40">
    <property type="entry name" value="Zn-dependent exopeptidases"/>
    <property type="match status" value="1"/>
</dbReference>
<dbReference type="SMART" id="SM00646">
    <property type="entry name" value="Ami_3"/>
    <property type="match status" value="1"/>
</dbReference>
<dbReference type="Gene3D" id="2.60.40.3500">
    <property type="match status" value="1"/>
</dbReference>
<dbReference type="GO" id="GO:0009253">
    <property type="term" value="P:peptidoglycan catabolic process"/>
    <property type="evidence" value="ECO:0007669"/>
    <property type="project" value="InterPro"/>
</dbReference>
<dbReference type="InterPro" id="IPR050695">
    <property type="entry name" value="N-acetylmuramoyl_amidase_3"/>
</dbReference>
<feature type="domain" description="MurNAc-LAA" evidence="11">
    <location>
        <begin position="330"/>
        <end position="485"/>
    </location>
</feature>
<dbReference type="EMBL" id="CP027669">
    <property type="protein sequence ID" value="AVO42159.1"/>
    <property type="molecule type" value="Genomic_DNA"/>
</dbReference>
<dbReference type="InterPro" id="IPR021731">
    <property type="entry name" value="AMIN_dom"/>
</dbReference>
<keyword evidence="7" id="KW-0378">Hydrolase</keyword>
<evidence type="ECO:0000256" key="10">
    <source>
        <dbReference type="SAM" id="MobiDB-lite"/>
    </source>
</evidence>
<dbReference type="PANTHER" id="PTHR30404:SF0">
    <property type="entry name" value="N-ACETYLMURAMOYL-L-ALANINE AMIDASE AMIC"/>
    <property type="match status" value="1"/>
</dbReference>
<dbReference type="SUPFAM" id="SSF53187">
    <property type="entry name" value="Zn-dependent exopeptidases"/>
    <property type="match status" value="1"/>
</dbReference>
<dbReference type="KEGG" id="simp:C6571_13480"/>
<dbReference type="Pfam" id="PF11741">
    <property type="entry name" value="AMIN"/>
    <property type="match status" value="1"/>
</dbReference>
<comment type="subcellular location">
    <subcellularLocation>
        <location evidence="2">Periplasm</location>
    </subcellularLocation>
</comment>
<evidence type="ECO:0000256" key="3">
    <source>
        <dbReference type="ARBA" id="ARBA00010860"/>
    </source>
</evidence>
<proteinExistence type="inferred from homology"/>
<dbReference type="AlphaFoldDB" id="A0A2S0N1Z0"/>
<evidence type="ECO:0000256" key="5">
    <source>
        <dbReference type="ARBA" id="ARBA00022729"/>
    </source>
</evidence>
<organism evidence="12 13">
    <name type="scientific">Simplicispira suum</name>
    <dbReference type="NCBI Taxonomy" id="2109915"/>
    <lineage>
        <taxon>Bacteria</taxon>
        <taxon>Pseudomonadati</taxon>
        <taxon>Pseudomonadota</taxon>
        <taxon>Betaproteobacteria</taxon>
        <taxon>Burkholderiales</taxon>
        <taxon>Comamonadaceae</taxon>
        <taxon>Simplicispira</taxon>
    </lineage>
</organism>
<evidence type="ECO:0000256" key="7">
    <source>
        <dbReference type="ARBA" id="ARBA00022801"/>
    </source>
</evidence>
<evidence type="ECO:0000256" key="4">
    <source>
        <dbReference type="ARBA" id="ARBA00011901"/>
    </source>
</evidence>
<sequence length="500" mass="52743">MKPTAPHLSTESPASNRAVLPSRRTLLQAGSLVLLLGRQQIARGASIVAVRIWPAPEYSRVTLESDGQLKARQFFVTTPPRLAVDIEGIDLSPQLRELVAKVGRDDPNIAGIRVGQNAPNVVRLVVDLKRAAKPQVFSLAPVAAYGHRLVFDLYPEVPVDPLDSLIAERLQLSPETGPAAERAATTTATATAPGSDAPAAAAPDPLGELIARAGGTRDAAAPAIPLALPAAGDPVAAAGALALPSKRPAEAPALALGRKTDRLIIVALDPGHGGEDPGATGPAGTREKDVVLKVAHLLRERINATTVGGNPMRAYLTRDADYFVPLGVRVQKAQRVQADLFVSIHADAFTNPDARGASVFALSQSGASSSAARWLANKENQADLVGGLNVRAQDQHVRRALIDMSTTAQINDSLKLGSVLLGEIGGMAKLHKPRVEQAGFAVLKAPDIPSVLVETAFISNPEEEKRLRSSAYQEQLADALMRGITRYFAKNPPLARSRSV</sequence>
<evidence type="ECO:0000313" key="13">
    <source>
        <dbReference type="Proteomes" id="UP000239326"/>
    </source>
</evidence>
<dbReference type="GO" id="GO:0071555">
    <property type="term" value="P:cell wall organization"/>
    <property type="evidence" value="ECO:0007669"/>
    <property type="project" value="UniProtKB-KW"/>
</dbReference>
<dbReference type="RefSeq" id="WP_106447136.1">
    <property type="nucleotide sequence ID" value="NZ_CP027669.1"/>
</dbReference>
<dbReference type="InterPro" id="IPR002508">
    <property type="entry name" value="MurNAc-LAA_cat"/>
</dbReference>